<protein>
    <submittedName>
        <fullName evidence="1">Uncharacterized protein</fullName>
    </submittedName>
</protein>
<name>A0A812LWH9_SYMPI</name>
<gene>
    <name evidence="1" type="ORF">SPIL2461_LOCUS5000</name>
</gene>
<organism evidence="1 2">
    <name type="scientific">Symbiodinium pilosum</name>
    <name type="common">Dinoflagellate</name>
    <dbReference type="NCBI Taxonomy" id="2952"/>
    <lineage>
        <taxon>Eukaryota</taxon>
        <taxon>Sar</taxon>
        <taxon>Alveolata</taxon>
        <taxon>Dinophyceae</taxon>
        <taxon>Suessiales</taxon>
        <taxon>Symbiodiniaceae</taxon>
        <taxon>Symbiodinium</taxon>
    </lineage>
</organism>
<keyword evidence="2" id="KW-1185">Reference proteome</keyword>
<reference evidence="1" key="1">
    <citation type="submission" date="2021-02" db="EMBL/GenBank/DDBJ databases">
        <authorList>
            <person name="Dougan E. K."/>
            <person name="Rhodes N."/>
            <person name="Thang M."/>
            <person name="Chan C."/>
        </authorList>
    </citation>
    <scope>NUCLEOTIDE SEQUENCE</scope>
</reference>
<comment type="caution">
    <text evidence="1">The sequence shown here is derived from an EMBL/GenBank/DDBJ whole genome shotgun (WGS) entry which is preliminary data.</text>
</comment>
<accession>A0A812LWH9</accession>
<dbReference type="AlphaFoldDB" id="A0A812LWH9"/>
<dbReference type="EMBL" id="CAJNIZ010006933">
    <property type="protein sequence ID" value="CAE7253732.1"/>
    <property type="molecule type" value="Genomic_DNA"/>
</dbReference>
<proteinExistence type="predicted"/>
<evidence type="ECO:0000313" key="2">
    <source>
        <dbReference type="Proteomes" id="UP000649617"/>
    </source>
</evidence>
<sequence length="96" mass="10659">MATMSRFTWISSSQQMALANRYQQMRCTSRALSTLVSRSLSLRAIAGATSFSTSQISRTGACLGRNIKCLSSTGILAVRRSYARHCTELDQTMCRR</sequence>
<evidence type="ECO:0000313" key="1">
    <source>
        <dbReference type="EMBL" id="CAE7253732.1"/>
    </source>
</evidence>
<dbReference type="Proteomes" id="UP000649617">
    <property type="component" value="Unassembled WGS sequence"/>
</dbReference>